<name>A0A2X2DJI5_PROMI</name>
<dbReference type="Gene3D" id="1.20.140.180">
    <property type="match status" value="1"/>
</dbReference>
<evidence type="ECO:0000313" key="2">
    <source>
        <dbReference type="Proteomes" id="UP000251485"/>
    </source>
</evidence>
<organism evidence="1 2">
    <name type="scientific">Proteus mirabilis</name>
    <dbReference type="NCBI Taxonomy" id="584"/>
    <lineage>
        <taxon>Bacteria</taxon>
        <taxon>Pseudomonadati</taxon>
        <taxon>Pseudomonadota</taxon>
        <taxon>Gammaproteobacteria</taxon>
        <taxon>Enterobacterales</taxon>
        <taxon>Morganellaceae</taxon>
        <taxon>Proteus</taxon>
    </lineage>
</organism>
<proteinExistence type="predicted"/>
<sequence>MVKKSFSLNKIVSLIDTLRGNIYFDKITASFSIIDEIILFNQNNENISLVDILNQVKQKIEDKLFYSDLLYGKEKLIALAQKNSLVAAIFYRMMVNEINEGYTGISNFIYEQIIDNPFLILDKK</sequence>
<dbReference type="EMBL" id="UAUE01000004">
    <property type="protein sequence ID" value="SPY94660.1"/>
    <property type="molecule type" value="Genomic_DNA"/>
</dbReference>
<gene>
    <name evidence="1" type="ORF">NCTC10975_01007</name>
</gene>
<dbReference type="AlphaFoldDB" id="A0A2X2DJI5"/>
<accession>A0A2X2DJI5</accession>
<dbReference type="SUPFAM" id="SSF158842">
    <property type="entry name" value="PMT central region-like"/>
    <property type="match status" value="1"/>
</dbReference>
<reference evidence="1 2" key="1">
    <citation type="submission" date="2018-06" db="EMBL/GenBank/DDBJ databases">
        <authorList>
            <consortium name="Pathogen Informatics"/>
            <person name="Doyle S."/>
        </authorList>
    </citation>
    <scope>NUCLEOTIDE SEQUENCE [LARGE SCALE GENOMIC DNA]</scope>
    <source>
        <strain evidence="1 2">NCTC10975</strain>
    </source>
</reference>
<protein>
    <submittedName>
        <fullName evidence="1">RTX family protein</fullName>
    </submittedName>
</protein>
<evidence type="ECO:0000313" key="1">
    <source>
        <dbReference type="EMBL" id="SPY94660.1"/>
    </source>
</evidence>
<dbReference type="Proteomes" id="UP000251485">
    <property type="component" value="Unassembled WGS sequence"/>
</dbReference>